<dbReference type="Proteomes" id="UP000184096">
    <property type="component" value="Chromosome I"/>
</dbReference>
<evidence type="ECO:0008006" key="3">
    <source>
        <dbReference type="Google" id="ProtNLM"/>
    </source>
</evidence>
<dbReference type="EMBL" id="LT670849">
    <property type="protein sequence ID" value="SHN81844.1"/>
    <property type="molecule type" value="Genomic_DNA"/>
</dbReference>
<organism evidence="1 2">
    <name type="scientific">Bradyrhizobium erythrophlei</name>
    <dbReference type="NCBI Taxonomy" id="1437360"/>
    <lineage>
        <taxon>Bacteria</taxon>
        <taxon>Pseudomonadati</taxon>
        <taxon>Pseudomonadota</taxon>
        <taxon>Alphaproteobacteria</taxon>
        <taxon>Hyphomicrobiales</taxon>
        <taxon>Nitrobacteraceae</taxon>
        <taxon>Bradyrhizobium</taxon>
    </lineage>
</organism>
<gene>
    <name evidence="1" type="ORF">SAMN05444170_4922</name>
</gene>
<proteinExistence type="predicted"/>
<evidence type="ECO:0000313" key="2">
    <source>
        <dbReference type="Proteomes" id="UP000184096"/>
    </source>
</evidence>
<keyword evidence="2" id="KW-1185">Reference proteome</keyword>
<sequence length="61" mass="6962">MLDVPKPTPTCTSSQTTTEITCIKCNDRMRLMLIEPRDERFNFVTYHCGGCSSNESFLKTI</sequence>
<protein>
    <recommendedName>
        <fullName evidence="3">Ogr/Delta-like zinc finger</fullName>
    </recommendedName>
</protein>
<reference evidence="2" key="1">
    <citation type="submission" date="2016-11" db="EMBL/GenBank/DDBJ databases">
        <authorList>
            <person name="Varghese N."/>
            <person name="Submissions S."/>
        </authorList>
    </citation>
    <scope>NUCLEOTIDE SEQUENCE [LARGE SCALE GENOMIC DNA]</scope>
    <source>
        <strain evidence="2">GAS401</strain>
    </source>
</reference>
<dbReference type="AlphaFoldDB" id="A0A1M7UFX8"/>
<evidence type="ECO:0000313" key="1">
    <source>
        <dbReference type="EMBL" id="SHN81844.1"/>
    </source>
</evidence>
<name>A0A1M7UFX8_9BRAD</name>
<dbReference type="RefSeq" id="WP_156898688.1">
    <property type="nucleotide sequence ID" value="NZ_LT670849.1"/>
</dbReference>
<accession>A0A1M7UFX8</accession>
<dbReference type="OrthoDB" id="8241795at2"/>